<sequence length="232" mass="26973">MTTLNPAVARVLKRLHYPLDVILTCVRWYVAYPLSLRHLEEMMAERGVLVDHSTVHRWAIKLLPVLEKAFRRRKRPVGKSWRMDETYIKVKGQWRYLYRAVDKAGKTIDFLLRAHRDKAAAQRYFEKSIARNGEPETVTIDKSGANLAALEAINAGRETPIKIRQNKYLNNIIEQDHRAIKRRTRPMLGFKSFRCARILLAGIETMHMIAKEQIEDCAIGQTRADRFYSLVA</sequence>
<dbReference type="RefSeq" id="WP_103153867.1">
    <property type="nucleotide sequence ID" value="NZ_CP026108.1"/>
</dbReference>
<dbReference type="PANTHER" id="PTHR35528">
    <property type="entry name" value="BLL1675 PROTEIN"/>
    <property type="match status" value="1"/>
</dbReference>
<reference evidence="6 7" key="1">
    <citation type="submission" date="2018-01" db="EMBL/GenBank/DDBJ databases">
        <title>Species boundaries and ecological features among Paraburkholderia terrae DSMZ17804T, P. hospita DSMZ17164T and P. caribensis DSMZ13236T.</title>
        <authorList>
            <person name="Pratama A.A."/>
        </authorList>
    </citation>
    <scope>NUCLEOTIDE SEQUENCE [LARGE SCALE GENOMIC DNA]</scope>
    <source>
        <strain evidence="6 7">DSM 17164</strain>
    </source>
</reference>
<evidence type="ECO:0000256" key="1">
    <source>
        <dbReference type="ARBA" id="ARBA00002286"/>
    </source>
</evidence>
<dbReference type="Gene3D" id="3.30.420.10">
    <property type="entry name" value="Ribonuclease H-like superfamily/Ribonuclease H"/>
    <property type="match status" value="1"/>
</dbReference>
<dbReference type="SUPFAM" id="SSF53098">
    <property type="entry name" value="Ribonuclease H-like"/>
    <property type="match status" value="1"/>
</dbReference>
<dbReference type="Pfam" id="PF13610">
    <property type="entry name" value="DDE_Tnp_IS240"/>
    <property type="match status" value="1"/>
</dbReference>
<evidence type="ECO:0000313" key="6">
    <source>
        <dbReference type="EMBL" id="AUT75550.1"/>
    </source>
</evidence>
<accession>A0AAN1MQ96</accession>
<dbReference type="GO" id="GO:0032196">
    <property type="term" value="P:transposition"/>
    <property type="evidence" value="ECO:0007669"/>
    <property type="project" value="UniProtKB-KW"/>
</dbReference>
<dbReference type="InterPro" id="IPR047930">
    <property type="entry name" value="Transpos_IS6"/>
</dbReference>
<protein>
    <submittedName>
        <fullName evidence="6">IS6 family transposase</fullName>
    </submittedName>
</protein>
<organism evidence="6 7">
    <name type="scientific">Paraburkholderia hospita</name>
    <dbReference type="NCBI Taxonomy" id="169430"/>
    <lineage>
        <taxon>Bacteria</taxon>
        <taxon>Pseudomonadati</taxon>
        <taxon>Pseudomonadota</taxon>
        <taxon>Betaproteobacteria</taxon>
        <taxon>Burkholderiales</taxon>
        <taxon>Burkholderiaceae</taxon>
        <taxon>Paraburkholderia</taxon>
    </lineage>
</organism>
<dbReference type="InterPro" id="IPR012337">
    <property type="entry name" value="RNaseH-like_sf"/>
</dbReference>
<dbReference type="EMBL" id="CP026108">
    <property type="protein sequence ID" value="AUT75550.1"/>
    <property type="molecule type" value="Genomic_DNA"/>
</dbReference>
<dbReference type="InterPro" id="IPR001584">
    <property type="entry name" value="Integrase_cat-core"/>
</dbReference>
<dbReference type="InterPro" id="IPR036397">
    <property type="entry name" value="RNaseH_sf"/>
</dbReference>
<evidence type="ECO:0000256" key="4">
    <source>
        <dbReference type="ARBA" id="ARBA00023172"/>
    </source>
</evidence>
<proteinExistence type="predicted"/>
<evidence type="ECO:0000259" key="5">
    <source>
        <dbReference type="PROSITE" id="PS50994"/>
    </source>
</evidence>
<dbReference type="NCBIfam" id="NF033587">
    <property type="entry name" value="transpos_IS6"/>
    <property type="match status" value="1"/>
</dbReference>
<evidence type="ECO:0000256" key="3">
    <source>
        <dbReference type="ARBA" id="ARBA00023125"/>
    </source>
</evidence>
<dbReference type="PANTHER" id="PTHR35528:SF3">
    <property type="entry name" value="BLL1675 PROTEIN"/>
    <property type="match status" value="1"/>
</dbReference>
<dbReference type="GO" id="GO:0003677">
    <property type="term" value="F:DNA binding"/>
    <property type="evidence" value="ECO:0007669"/>
    <property type="project" value="UniProtKB-KW"/>
</dbReference>
<evidence type="ECO:0000256" key="2">
    <source>
        <dbReference type="ARBA" id="ARBA00022578"/>
    </source>
</evidence>
<gene>
    <name evidence="6" type="ORF">C2L64_45065</name>
</gene>
<evidence type="ECO:0000313" key="7">
    <source>
        <dbReference type="Proteomes" id="UP000236649"/>
    </source>
</evidence>
<dbReference type="InterPro" id="IPR052183">
    <property type="entry name" value="IS_Transposase"/>
</dbReference>
<feature type="domain" description="Integrase catalytic" evidence="5">
    <location>
        <begin position="72"/>
        <end position="231"/>
    </location>
</feature>
<keyword evidence="4" id="KW-0233">DNA recombination</keyword>
<dbReference type="Proteomes" id="UP000236649">
    <property type="component" value="Chromosome 4"/>
</dbReference>
<name>A0AAN1MQ96_9BURK</name>
<dbReference type="GeneID" id="55535477"/>
<keyword evidence="2" id="KW-0815">Transposition</keyword>
<dbReference type="GO" id="GO:0015074">
    <property type="term" value="P:DNA integration"/>
    <property type="evidence" value="ECO:0007669"/>
    <property type="project" value="InterPro"/>
</dbReference>
<comment type="function">
    <text evidence="1">Involved in the transposition of the insertion sequence.</text>
</comment>
<dbReference type="PROSITE" id="PS50994">
    <property type="entry name" value="INTEGRASE"/>
    <property type="match status" value="1"/>
</dbReference>
<dbReference type="InterPro" id="IPR032874">
    <property type="entry name" value="DDE_dom"/>
</dbReference>
<dbReference type="GO" id="GO:0006310">
    <property type="term" value="P:DNA recombination"/>
    <property type="evidence" value="ECO:0007669"/>
    <property type="project" value="UniProtKB-KW"/>
</dbReference>
<dbReference type="KEGG" id="phs:C2L64_45065"/>
<keyword evidence="3" id="KW-0238">DNA-binding</keyword>
<dbReference type="AlphaFoldDB" id="A0AAN1MQ96"/>